<gene>
    <name evidence="1" type="ORF">Lalb_Chr03g0032001</name>
</gene>
<dbReference type="Proteomes" id="UP000447434">
    <property type="component" value="Chromosome 3"/>
</dbReference>
<dbReference type="SUPFAM" id="SSF47473">
    <property type="entry name" value="EF-hand"/>
    <property type="match status" value="1"/>
</dbReference>
<protein>
    <submittedName>
        <fullName evidence="1">Putative EF-hand domain pair protein</fullName>
    </submittedName>
</protein>
<dbReference type="PANTHER" id="PTHR34574">
    <property type="entry name" value="CALCIUM-BINDING EF-HAND FAMILY PROTEIN-RELATED"/>
    <property type="match status" value="1"/>
</dbReference>
<organism evidence="1 2">
    <name type="scientific">Lupinus albus</name>
    <name type="common">White lupine</name>
    <name type="synonym">Lupinus termis</name>
    <dbReference type="NCBI Taxonomy" id="3870"/>
    <lineage>
        <taxon>Eukaryota</taxon>
        <taxon>Viridiplantae</taxon>
        <taxon>Streptophyta</taxon>
        <taxon>Embryophyta</taxon>
        <taxon>Tracheophyta</taxon>
        <taxon>Spermatophyta</taxon>
        <taxon>Magnoliopsida</taxon>
        <taxon>eudicotyledons</taxon>
        <taxon>Gunneridae</taxon>
        <taxon>Pentapetalae</taxon>
        <taxon>rosids</taxon>
        <taxon>fabids</taxon>
        <taxon>Fabales</taxon>
        <taxon>Fabaceae</taxon>
        <taxon>Papilionoideae</taxon>
        <taxon>50 kb inversion clade</taxon>
        <taxon>genistoids sensu lato</taxon>
        <taxon>core genistoids</taxon>
        <taxon>Genisteae</taxon>
        <taxon>Lupinus</taxon>
    </lineage>
</organism>
<dbReference type="GO" id="GO:0005509">
    <property type="term" value="F:calcium ion binding"/>
    <property type="evidence" value="ECO:0007669"/>
    <property type="project" value="InterPro"/>
</dbReference>
<dbReference type="InterPro" id="IPR011992">
    <property type="entry name" value="EF-hand-dom_pair"/>
</dbReference>
<dbReference type="PANTHER" id="PTHR34574:SF5">
    <property type="entry name" value="CALCIUM-BINDING EF-HAND FAMILY PROTEIN"/>
    <property type="match status" value="1"/>
</dbReference>
<dbReference type="PROSITE" id="PS50222">
    <property type="entry name" value="EF_HAND_2"/>
    <property type="match status" value="1"/>
</dbReference>
<keyword evidence="2" id="KW-1185">Reference proteome</keyword>
<proteinExistence type="predicted"/>
<comment type="caution">
    <text evidence="1">The sequence shown here is derived from an EMBL/GenBank/DDBJ whole genome shotgun (WGS) entry which is preliminary data.</text>
</comment>
<dbReference type="PROSITE" id="PS00018">
    <property type="entry name" value="EF_HAND_1"/>
    <property type="match status" value="1"/>
</dbReference>
<evidence type="ECO:0000313" key="1">
    <source>
        <dbReference type="EMBL" id="KAE9617116.1"/>
    </source>
</evidence>
<evidence type="ECO:0000313" key="2">
    <source>
        <dbReference type="Proteomes" id="UP000447434"/>
    </source>
</evidence>
<reference evidence="2" key="1">
    <citation type="journal article" date="2020" name="Nat. Commun.">
        <title>Genome sequence of the cluster root forming white lupin.</title>
        <authorList>
            <person name="Hufnagel B."/>
            <person name="Marques A."/>
            <person name="Soriano A."/>
            <person name="Marques L."/>
            <person name="Divol F."/>
            <person name="Doumas P."/>
            <person name="Sallet E."/>
            <person name="Mancinotti D."/>
            <person name="Carrere S."/>
            <person name="Marande W."/>
            <person name="Arribat S."/>
            <person name="Keller J."/>
            <person name="Huneau C."/>
            <person name="Blein T."/>
            <person name="Aime D."/>
            <person name="Laguerre M."/>
            <person name="Taylor J."/>
            <person name="Schubert V."/>
            <person name="Nelson M."/>
            <person name="Geu-Flores F."/>
            <person name="Crespi M."/>
            <person name="Gallardo-Guerrero K."/>
            <person name="Delaux P.-M."/>
            <person name="Salse J."/>
            <person name="Berges H."/>
            <person name="Guyot R."/>
            <person name="Gouzy J."/>
            <person name="Peret B."/>
        </authorList>
    </citation>
    <scope>NUCLEOTIDE SEQUENCE [LARGE SCALE GENOMIC DNA]</scope>
    <source>
        <strain evidence="2">cv. Amiga</strain>
    </source>
</reference>
<dbReference type="EMBL" id="WOCE01000003">
    <property type="protein sequence ID" value="KAE9617116.1"/>
    <property type="molecule type" value="Genomic_DNA"/>
</dbReference>
<accession>A0A6A4QV44</accession>
<dbReference type="AlphaFoldDB" id="A0A6A4QV44"/>
<sequence>MRLIETDFGIDVATPPEDLKRLYDSIFEQSDVDGSNTVNRHEFRSEMKKILVAIADGLGSSPIQMTAMAF</sequence>
<name>A0A6A4QV44_LUPAL</name>
<dbReference type="InterPro" id="IPR018247">
    <property type="entry name" value="EF_Hand_1_Ca_BS"/>
</dbReference>
<dbReference type="InterPro" id="IPR002048">
    <property type="entry name" value="EF_hand_dom"/>
</dbReference>
<dbReference type="OrthoDB" id="186625at2759"/>